<sequence>MPAPSRPVTAEETGLTQITGPQCPKALFVVIIKAKVHVNSSPPLIYSVSFCQFGRRFELPTICQPRSQTHTRSCCVVRHGDEPKQQTSVD</sequence>
<dbReference type="AlphaFoldDB" id="A0A219AQN6"/>
<dbReference type="RefSeq" id="XP_022285545.1">
    <property type="nucleotide sequence ID" value="XM_022429417.1"/>
</dbReference>
<dbReference type="KEGG" id="pchm:VFPPC_17728"/>
<comment type="caution">
    <text evidence="1">The sequence shown here is derived from an EMBL/GenBank/DDBJ whole genome shotgun (WGS) entry which is preliminary data.</text>
</comment>
<dbReference type="EMBL" id="LSBJ02000003">
    <property type="protein sequence ID" value="OWT43096.1"/>
    <property type="molecule type" value="Genomic_DNA"/>
</dbReference>
<evidence type="ECO:0000313" key="2">
    <source>
        <dbReference type="Proteomes" id="UP000078397"/>
    </source>
</evidence>
<name>A0A219AQN6_METCM</name>
<dbReference type="GeneID" id="33936655"/>
<gene>
    <name evidence="1" type="ORF">VFPPC_17728</name>
</gene>
<organism evidence="1 2">
    <name type="scientific">Pochonia chlamydosporia 170</name>
    <dbReference type="NCBI Taxonomy" id="1380566"/>
    <lineage>
        <taxon>Eukaryota</taxon>
        <taxon>Fungi</taxon>
        <taxon>Dikarya</taxon>
        <taxon>Ascomycota</taxon>
        <taxon>Pezizomycotina</taxon>
        <taxon>Sordariomycetes</taxon>
        <taxon>Hypocreomycetidae</taxon>
        <taxon>Hypocreales</taxon>
        <taxon>Clavicipitaceae</taxon>
        <taxon>Pochonia</taxon>
    </lineage>
</organism>
<keyword evidence="2" id="KW-1185">Reference proteome</keyword>
<protein>
    <submittedName>
        <fullName evidence="1">Uncharacterized protein</fullName>
    </submittedName>
</protein>
<reference evidence="1 2" key="1">
    <citation type="journal article" date="2016" name="PLoS Pathog.">
        <title>Biosynthesis of antibiotic leucinostatins in bio-control fungus Purpureocillium lilacinum and their inhibition on phytophthora revealed by genome mining.</title>
        <authorList>
            <person name="Wang G."/>
            <person name="Liu Z."/>
            <person name="Lin R."/>
            <person name="Li E."/>
            <person name="Mao Z."/>
            <person name="Ling J."/>
            <person name="Yang Y."/>
            <person name="Yin W.B."/>
            <person name="Xie B."/>
        </authorList>
    </citation>
    <scope>NUCLEOTIDE SEQUENCE [LARGE SCALE GENOMIC DNA]</scope>
    <source>
        <strain evidence="1">170</strain>
    </source>
</reference>
<proteinExistence type="predicted"/>
<evidence type="ECO:0000313" key="1">
    <source>
        <dbReference type="EMBL" id="OWT43096.1"/>
    </source>
</evidence>
<accession>A0A219AQN6</accession>
<dbReference type="Proteomes" id="UP000078397">
    <property type="component" value="Unassembled WGS sequence"/>
</dbReference>